<evidence type="ECO:0000256" key="4">
    <source>
        <dbReference type="RuleBase" id="RU000304"/>
    </source>
</evidence>
<keyword evidence="4" id="KW-0418">Kinase</keyword>
<dbReference type="PANTHER" id="PTHR22968">
    <property type="entry name" value="PROTEIN KINASE C, MU"/>
    <property type="match status" value="1"/>
</dbReference>
<dbReference type="PROSITE" id="PS00107">
    <property type="entry name" value="PROTEIN_KINASE_ATP"/>
    <property type="match status" value="1"/>
</dbReference>
<evidence type="ECO:0000256" key="1">
    <source>
        <dbReference type="ARBA" id="ARBA00022741"/>
    </source>
</evidence>
<dbReference type="WBParaSite" id="sdigi.contig784.g9755.t1">
    <property type="protein sequence ID" value="sdigi.contig784.g9755.t1"/>
    <property type="gene ID" value="sdigi.contig784.g9755"/>
</dbReference>
<dbReference type="Pfam" id="PF00069">
    <property type="entry name" value="Pkinase"/>
    <property type="match status" value="1"/>
</dbReference>
<organism evidence="6 7">
    <name type="scientific">Setaria digitata</name>
    <dbReference type="NCBI Taxonomy" id="48799"/>
    <lineage>
        <taxon>Eukaryota</taxon>
        <taxon>Metazoa</taxon>
        <taxon>Ecdysozoa</taxon>
        <taxon>Nematoda</taxon>
        <taxon>Chromadorea</taxon>
        <taxon>Rhabditida</taxon>
        <taxon>Spirurina</taxon>
        <taxon>Spiruromorpha</taxon>
        <taxon>Filarioidea</taxon>
        <taxon>Setariidae</taxon>
        <taxon>Setaria</taxon>
    </lineage>
</organism>
<evidence type="ECO:0000259" key="5">
    <source>
        <dbReference type="PROSITE" id="PS50011"/>
    </source>
</evidence>
<keyword evidence="1 3" id="KW-0547">Nucleotide-binding</keyword>
<evidence type="ECO:0000256" key="3">
    <source>
        <dbReference type="PROSITE-ProRule" id="PRU10141"/>
    </source>
</evidence>
<dbReference type="GO" id="GO:0005524">
    <property type="term" value="F:ATP binding"/>
    <property type="evidence" value="ECO:0007669"/>
    <property type="project" value="UniProtKB-UniRule"/>
</dbReference>
<feature type="domain" description="Protein kinase" evidence="5">
    <location>
        <begin position="90"/>
        <end position="341"/>
    </location>
</feature>
<keyword evidence="4" id="KW-0808">Transferase</keyword>
<evidence type="ECO:0000313" key="6">
    <source>
        <dbReference type="Proteomes" id="UP000887581"/>
    </source>
</evidence>
<keyword evidence="4" id="KW-0723">Serine/threonine-protein kinase</keyword>
<accession>A0A915Q2A8</accession>
<dbReference type="PROSITE" id="PS00108">
    <property type="entry name" value="PROTEIN_KINASE_ST"/>
    <property type="match status" value="1"/>
</dbReference>
<dbReference type="PANTHER" id="PTHR22968:SF24">
    <property type="entry name" value="SERINE_THREONINE-PROTEIN KINASE"/>
    <property type="match status" value="1"/>
</dbReference>
<keyword evidence="6" id="KW-1185">Reference proteome</keyword>
<dbReference type="SMART" id="SM00220">
    <property type="entry name" value="S_TKc"/>
    <property type="match status" value="1"/>
</dbReference>
<sequence length="385" mass="43638">MFVTAGDPTTDAHSGSTDVLANWATSIKQALMPITPQISATDVQESLVSSNVQREQSQNIQQCNLPDRGETGQLGMQLRNEQDFSQRYQVFIDEILGSGQFGTVYGGIHRKTGKHVAVKLINKMKFPNNKEAALRTEKVGHPGVVAFQEMLETTDRIFVVMEKLKGDMLEMILCSERGRLSERVTQFLVYQILIALRYLHSLNIVHCDLKPENILLASDSDFPQIKLCDFGFARIIGERGFRRSVVGTPAYLAPEVLCNKGFNRSLDMWSVGVIVYVSLSGTFPFNEDEDINDQIQNAAFMYPIKPWCEVTAAAIDFINNLLQVKMNKRLTVLKALSHDWLQNYQLWSDLRCLEKEVGGRFLTHESDDARWTKYENEFGLKPVYL</sequence>
<dbReference type="Gene3D" id="1.10.510.10">
    <property type="entry name" value="Transferase(Phosphotransferase) domain 1"/>
    <property type="match status" value="1"/>
</dbReference>
<evidence type="ECO:0000256" key="2">
    <source>
        <dbReference type="ARBA" id="ARBA00022840"/>
    </source>
</evidence>
<protein>
    <submittedName>
        <fullName evidence="7">Protein kinase domain-containing protein</fullName>
    </submittedName>
</protein>
<proteinExistence type="inferred from homology"/>
<keyword evidence="2 3" id="KW-0067">ATP-binding</keyword>
<dbReference type="InterPro" id="IPR000719">
    <property type="entry name" value="Prot_kinase_dom"/>
</dbReference>
<dbReference type="GO" id="GO:0007200">
    <property type="term" value="P:phospholipase C-activating G protein-coupled receptor signaling pathway"/>
    <property type="evidence" value="ECO:0007669"/>
    <property type="project" value="TreeGrafter"/>
</dbReference>
<dbReference type="Proteomes" id="UP000887581">
    <property type="component" value="Unplaced"/>
</dbReference>
<dbReference type="InterPro" id="IPR011009">
    <property type="entry name" value="Kinase-like_dom_sf"/>
</dbReference>
<dbReference type="InterPro" id="IPR008271">
    <property type="entry name" value="Ser/Thr_kinase_AS"/>
</dbReference>
<dbReference type="GO" id="GO:0005829">
    <property type="term" value="C:cytosol"/>
    <property type="evidence" value="ECO:0007669"/>
    <property type="project" value="TreeGrafter"/>
</dbReference>
<dbReference type="GO" id="GO:0004674">
    <property type="term" value="F:protein serine/threonine kinase activity"/>
    <property type="evidence" value="ECO:0007669"/>
    <property type="project" value="UniProtKB-KW"/>
</dbReference>
<dbReference type="PROSITE" id="PS50011">
    <property type="entry name" value="PROTEIN_KINASE_DOM"/>
    <property type="match status" value="1"/>
</dbReference>
<dbReference type="GO" id="GO:0035556">
    <property type="term" value="P:intracellular signal transduction"/>
    <property type="evidence" value="ECO:0007669"/>
    <property type="project" value="TreeGrafter"/>
</dbReference>
<dbReference type="AlphaFoldDB" id="A0A915Q2A8"/>
<evidence type="ECO:0000313" key="7">
    <source>
        <dbReference type="WBParaSite" id="sdigi.contig784.g9755.t1"/>
    </source>
</evidence>
<dbReference type="FunFam" id="1.10.510.10:FF:000171">
    <property type="entry name" value="Serine/threonine-protein kinase"/>
    <property type="match status" value="1"/>
</dbReference>
<dbReference type="SUPFAM" id="SSF56112">
    <property type="entry name" value="Protein kinase-like (PK-like)"/>
    <property type="match status" value="1"/>
</dbReference>
<comment type="similarity">
    <text evidence="4">Belongs to the protein kinase superfamily.</text>
</comment>
<dbReference type="InterPro" id="IPR017441">
    <property type="entry name" value="Protein_kinase_ATP_BS"/>
</dbReference>
<dbReference type="CDD" id="cd14082">
    <property type="entry name" value="STKc_PKD"/>
    <property type="match status" value="1"/>
</dbReference>
<reference evidence="7" key="1">
    <citation type="submission" date="2022-11" db="UniProtKB">
        <authorList>
            <consortium name="WormBaseParasite"/>
        </authorList>
    </citation>
    <scope>IDENTIFICATION</scope>
</reference>
<dbReference type="GO" id="GO:0008270">
    <property type="term" value="F:zinc ion binding"/>
    <property type="evidence" value="ECO:0007669"/>
    <property type="project" value="UniProtKB-KW"/>
</dbReference>
<name>A0A915Q2A8_9BILA</name>
<feature type="binding site" evidence="3">
    <location>
        <position position="119"/>
    </location>
    <ligand>
        <name>ATP</name>
        <dbReference type="ChEBI" id="CHEBI:30616"/>
    </ligand>
</feature>